<organism evidence="2 3">
    <name type="scientific">Aureobasidium pullulans</name>
    <name type="common">Black yeast</name>
    <name type="synonym">Pullularia pullulans</name>
    <dbReference type="NCBI Taxonomy" id="5580"/>
    <lineage>
        <taxon>Eukaryota</taxon>
        <taxon>Fungi</taxon>
        <taxon>Dikarya</taxon>
        <taxon>Ascomycota</taxon>
        <taxon>Pezizomycotina</taxon>
        <taxon>Dothideomycetes</taxon>
        <taxon>Dothideomycetidae</taxon>
        <taxon>Dothideales</taxon>
        <taxon>Saccotheciaceae</taxon>
        <taxon>Aureobasidium</taxon>
    </lineage>
</organism>
<keyword evidence="3" id="KW-1185">Reference proteome</keyword>
<dbReference type="InterPro" id="IPR012942">
    <property type="entry name" value="SRR1-like"/>
</dbReference>
<protein>
    <recommendedName>
        <fullName evidence="1">SRR1-like domain-containing protein</fullName>
    </recommendedName>
</protein>
<name>A0ABR0TIY6_AURPU</name>
<dbReference type="Proteomes" id="UP001341245">
    <property type="component" value="Unassembled WGS sequence"/>
</dbReference>
<evidence type="ECO:0000313" key="3">
    <source>
        <dbReference type="Proteomes" id="UP001341245"/>
    </source>
</evidence>
<evidence type="ECO:0000313" key="2">
    <source>
        <dbReference type="EMBL" id="KAK6003875.1"/>
    </source>
</evidence>
<sequence>MCQTKNAYSTLDDDMGGIVTSVVEPSQTKLETALGHKVSSKVFDALCSKYANPSPAIHDDLQIRGQTELQNDERNGRPNVVHFQRPTGQARNPQTLLKVSQDIEGTLQEIKEEPEWQGLRDQIQAIVNQMINVQTMICLGLGNWAPRESFQRTNCFVVQYAVFKYMCEKVDENWRNKCASRGTNYEPLERYFQDPAFDEQTKYLLQGVSRPSDPSTNIVIVDPAAANMIRNNKNVFVFAPHLNCNIWPEILSLLPQVFIGNSPNGFGGRDVAAIETYVRECKVIGSDDVGPRFNDLQAIFRETDTMYRQSYLEQGPVDPSHLADLTIYQLSK</sequence>
<reference evidence="2 3" key="1">
    <citation type="submission" date="2023-11" db="EMBL/GenBank/DDBJ databases">
        <title>Draft genome sequence and annotation of the polyextremotolerant black yeast-like fungus Aureobasidium pullulans NRRL 62042.</title>
        <authorList>
            <person name="Dielentheis-Frenken M.R.E."/>
            <person name="Wibberg D."/>
            <person name="Blank L.M."/>
            <person name="Tiso T."/>
        </authorList>
    </citation>
    <scope>NUCLEOTIDE SEQUENCE [LARGE SCALE GENOMIC DNA]</scope>
    <source>
        <strain evidence="2 3">NRRL 62042</strain>
    </source>
</reference>
<gene>
    <name evidence="2" type="ORF">QM012_008725</name>
</gene>
<dbReference type="Pfam" id="PF07985">
    <property type="entry name" value="SRR1"/>
    <property type="match status" value="1"/>
</dbReference>
<dbReference type="EMBL" id="JASGXD010000008">
    <property type="protein sequence ID" value="KAK6003875.1"/>
    <property type="molecule type" value="Genomic_DNA"/>
</dbReference>
<proteinExistence type="predicted"/>
<accession>A0ABR0TIY6</accession>
<evidence type="ECO:0000259" key="1">
    <source>
        <dbReference type="Pfam" id="PF07985"/>
    </source>
</evidence>
<feature type="domain" description="SRR1-like" evidence="1">
    <location>
        <begin position="121"/>
        <end position="266"/>
    </location>
</feature>
<comment type="caution">
    <text evidence="2">The sequence shown here is derived from an EMBL/GenBank/DDBJ whole genome shotgun (WGS) entry which is preliminary data.</text>
</comment>